<keyword evidence="2" id="KW-1185">Reference proteome</keyword>
<organism evidence="1 2">
    <name type="scientific">Eretmocerus hayati</name>
    <dbReference type="NCBI Taxonomy" id="131215"/>
    <lineage>
        <taxon>Eukaryota</taxon>
        <taxon>Metazoa</taxon>
        <taxon>Ecdysozoa</taxon>
        <taxon>Arthropoda</taxon>
        <taxon>Hexapoda</taxon>
        <taxon>Insecta</taxon>
        <taxon>Pterygota</taxon>
        <taxon>Neoptera</taxon>
        <taxon>Endopterygota</taxon>
        <taxon>Hymenoptera</taxon>
        <taxon>Apocrita</taxon>
        <taxon>Proctotrupomorpha</taxon>
        <taxon>Chalcidoidea</taxon>
        <taxon>Aphelinidae</taxon>
        <taxon>Aphelininae</taxon>
        <taxon>Eretmocerus</taxon>
    </lineage>
</organism>
<reference evidence="1" key="1">
    <citation type="submission" date="2023-04" db="EMBL/GenBank/DDBJ databases">
        <title>A chromosome-level genome assembly of the parasitoid wasp Eretmocerus hayati.</title>
        <authorList>
            <person name="Zhong Y."/>
            <person name="Liu S."/>
            <person name="Liu Y."/>
        </authorList>
    </citation>
    <scope>NUCLEOTIDE SEQUENCE</scope>
    <source>
        <strain evidence="1">ZJU_SS_LIU_2023</strain>
    </source>
</reference>
<comment type="caution">
    <text evidence="1">The sequence shown here is derived from an EMBL/GenBank/DDBJ whole genome shotgun (WGS) entry which is preliminary data.</text>
</comment>
<evidence type="ECO:0000313" key="1">
    <source>
        <dbReference type="EMBL" id="KAJ8671646.1"/>
    </source>
</evidence>
<gene>
    <name evidence="1" type="ORF">QAD02_002905</name>
</gene>
<proteinExistence type="predicted"/>
<name>A0ACC2NKM0_9HYME</name>
<evidence type="ECO:0000313" key="2">
    <source>
        <dbReference type="Proteomes" id="UP001239111"/>
    </source>
</evidence>
<protein>
    <submittedName>
        <fullName evidence="1">Uncharacterized protein</fullName>
    </submittedName>
</protein>
<sequence length="115" mass="12760">MNARTGEGGGISIMNEERSRDKIKTAEGQRMLKILDSLGQTILNGNIKGDEEGNYTYIGAKGNTVIYHAIGNTGGLEKIEEMKIKEKTKSDHLPLEITLKIDKEDLTQKKKTIQI</sequence>
<accession>A0ACC2NKM0</accession>
<dbReference type="Proteomes" id="UP001239111">
    <property type="component" value="Chromosome 3"/>
</dbReference>
<dbReference type="EMBL" id="CM056743">
    <property type="protein sequence ID" value="KAJ8671646.1"/>
    <property type="molecule type" value="Genomic_DNA"/>
</dbReference>